<dbReference type="InterPro" id="IPR043989">
    <property type="entry name" value="CCZ1/INTU/HSP4_longin_3"/>
</dbReference>
<dbReference type="Pfam" id="PF19033">
    <property type="entry name" value="Intu_longin_3"/>
    <property type="match status" value="1"/>
</dbReference>
<gene>
    <name evidence="5" type="ORF">KFL_006950040</name>
</gene>
<feature type="region of interest" description="Disordered" evidence="2">
    <location>
        <begin position="280"/>
        <end position="338"/>
    </location>
</feature>
<dbReference type="InterPro" id="IPR043987">
    <property type="entry name" value="CCZ1/INTU/HSP4_longin_1"/>
</dbReference>
<name>A0A1Y1IN30_KLENI</name>
<evidence type="ECO:0000259" key="3">
    <source>
        <dbReference type="Pfam" id="PF19031"/>
    </source>
</evidence>
<dbReference type="Proteomes" id="UP000054558">
    <property type="component" value="Unassembled WGS sequence"/>
</dbReference>
<dbReference type="AlphaFoldDB" id="A0A1Y1IN30"/>
<dbReference type="GO" id="GO:0016192">
    <property type="term" value="P:vesicle-mediated transport"/>
    <property type="evidence" value="ECO:0000318"/>
    <property type="project" value="GO_Central"/>
</dbReference>
<protein>
    <submittedName>
        <fullName evidence="5">Uncharacterized protein</fullName>
    </submittedName>
</protein>
<dbReference type="PANTHER" id="PTHR13056:SF0">
    <property type="entry name" value="VACUOLAR FUSION PROTEIN CCZ1 HOMOLOG-RELATED"/>
    <property type="match status" value="1"/>
</dbReference>
<evidence type="ECO:0000259" key="4">
    <source>
        <dbReference type="Pfam" id="PF19033"/>
    </source>
</evidence>
<dbReference type="PANTHER" id="PTHR13056">
    <property type="entry name" value="VACUOLAR FUSION PROTEIN CCZ1 HOMOLOG-RELATED"/>
    <property type="match status" value="1"/>
</dbReference>
<evidence type="ECO:0000256" key="2">
    <source>
        <dbReference type="SAM" id="MobiDB-lite"/>
    </source>
</evidence>
<dbReference type="GO" id="GO:0035658">
    <property type="term" value="C:Mon1-Ccz1 complex"/>
    <property type="evidence" value="ECO:0007669"/>
    <property type="project" value="InterPro"/>
</dbReference>
<dbReference type="InterPro" id="IPR013176">
    <property type="entry name" value="Ccz1"/>
</dbReference>
<accession>A0A1Y1IN30</accession>
<dbReference type="STRING" id="105231.A0A1Y1IN30"/>
<dbReference type="EMBL" id="DF237644">
    <property type="protein sequence ID" value="GAQ90869.1"/>
    <property type="molecule type" value="Genomic_DNA"/>
</dbReference>
<keyword evidence="6" id="KW-1185">Reference proteome</keyword>
<proteinExistence type="inferred from homology"/>
<evidence type="ECO:0000313" key="5">
    <source>
        <dbReference type="EMBL" id="GAQ90869.1"/>
    </source>
</evidence>
<sequence length="546" mass="59618">MFSAKNESVWGEALRMYVFDLRRGRQEGQEAEKILFFYPREVSLDQQKLMVGLSEGLLTFTKLFSPDQPCEALYTEKHRHIFFECEPSVWMVLVVKRGSPGGVDPTLRDDALRAVLQEAYRIFVFFNGDFENLLARDPSGAALRQLLDRTLSDHLHNLLGGKRGQHLPSLGTGLSERGCLAHLPVDRHTSLSVQSLFGLVQTAQYQGGPSLNSMLLYSGLCVASTLQASDAATLQWYIRNYIATSSRRSSLPSAMPPVSSASTGFKAGVRSLFSNMTGGGSAAAAHRSASQNSLQGTPDSSRPASPGPSGEPVSDAESIPSREGLTAQCEPSTSGQVRPLRGASWWRQADGWMVTDAWRGGVQPSVYLEGGRKRAWLHIYQQSGLMLVLLLPVDNQLTSLLPPPLLEKITARLRSLEAVVANQFGGPNGTHVPGYRYLYVDRSTEKMQASPAGKAGTLAKESLAALNQIRGEKDEEKASAKLSPSIPESSTEVYLRAQNNAWVVVKKTDTHELYVVLERVSETLVAASEMMDRFDTDILGGLFQGG</sequence>
<reference evidence="5 6" key="1">
    <citation type="journal article" date="2014" name="Nat. Commun.">
        <title>Klebsormidium flaccidum genome reveals primary factors for plant terrestrial adaptation.</title>
        <authorList>
            <person name="Hori K."/>
            <person name="Maruyama F."/>
            <person name="Fujisawa T."/>
            <person name="Togashi T."/>
            <person name="Yamamoto N."/>
            <person name="Seo M."/>
            <person name="Sato S."/>
            <person name="Yamada T."/>
            <person name="Mori H."/>
            <person name="Tajima N."/>
            <person name="Moriyama T."/>
            <person name="Ikeuchi M."/>
            <person name="Watanabe M."/>
            <person name="Wada H."/>
            <person name="Kobayashi K."/>
            <person name="Saito M."/>
            <person name="Masuda T."/>
            <person name="Sasaki-Sekimoto Y."/>
            <person name="Mashiguchi K."/>
            <person name="Awai K."/>
            <person name="Shimojima M."/>
            <person name="Masuda S."/>
            <person name="Iwai M."/>
            <person name="Nobusawa T."/>
            <person name="Narise T."/>
            <person name="Kondo S."/>
            <person name="Saito H."/>
            <person name="Sato R."/>
            <person name="Murakawa M."/>
            <person name="Ihara Y."/>
            <person name="Oshima-Yamada Y."/>
            <person name="Ohtaka K."/>
            <person name="Satoh M."/>
            <person name="Sonobe K."/>
            <person name="Ishii M."/>
            <person name="Ohtani R."/>
            <person name="Kanamori-Sato M."/>
            <person name="Honoki R."/>
            <person name="Miyazaki D."/>
            <person name="Mochizuki H."/>
            <person name="Umetsu J."/>
            <person name="Higashi K."/>
            <person name="Shibata D."/>
            <person name="Kamiya Y."/>
            <person name="Sato N."/>
            <person name="Nakamura Y."/>
            <person name="Tabata S."/>
            <person name="Ida S."/>
            <person name="Kurokawa K."/>
            <person name="Ohta H."/>
        </authorList>
    </citation>
    <scope>NUCLEOTIDE SEQUENCE [LARGE SCALE GENOMIC DNA]</scope>
    <source>
        <strain evidence="5 6">NIES-2285</strain>
    </source>
</reference>
<evidence type="ECO:0000313" key="6">
    <source>
        <dbReference type="Proteomes" id="UP000054558"/>
    </source>
</evidence>
<feature type="domain" description="CCZ1/INTU/HSP4 first Longin" evidence="3">
    <location>
        <begin position="17"/>
        <end position="128"/>
    </location>
</feature>
<dbReference type="OrthoDB" id="240546at2759"/>
<feature type="domain" description="CCZ1/INTU/HPS4 third Longin" evidence="4">
    <location>
        <begin position="435"/>
        <end position="532"/>
    </location>
</feature>
<evidence type="ECO:0000256" key="1">
    <source>
        <dbReference type="ARBA" id="ARBA00005352"/>
    </source>
</evidence>
<feature type="compositionally biased region" description="Polar residues" evidence="2">
    <location>
        <begin position="291"/>
        <end position="303"/>
    </location>
</feature>
<dbReference type="Pfam" id="PF19031">
    <property type="entry name" value="Intu_longin_1"/>
    <property type="match status" value="1"/>
</dbReference>
<dbReference type="OMA" id="DCQALHT"/>
<comment type="similarity">
    <text evidence="1">Belongs to the CCZ1 family.</text>
</comment>
<organism evidence="5 6">
    <name type="scientific">Klebsormidium nitens</name>
    <name type="common">Green alga</name>
    <name type="synonym">Ulothrix nitens</name>
    <dbReference type="NCBI Taxonomy" id="105231"/>
    <lineage>
        <taxon>Eukaryota</taxon>
        <taxon>Viridiplantae</taxon>
        <taxon>Streptophyta</taxon>
        <taxon>Klebsormidiophyceae</taxon>
        <taxon>Klebsormidiales</taxon>
        <taxon>Klebsormidiaceae</taxon>
        <taxon>Klebsormidium</taxon>
    </lineage>
</organism>